<dbReference type="PANTHER" id="PTHR11772">
    <property type="entry name" value="ASPARAGINE SYNTHETASE"/>
    <property type="match status" value="1"/>
</dbReference>
<dbReference type="PANTHER" id="PTHR11772:SF2">
    <property type="entry name" value="ASPARAGINE SYNTHETASE [GLUTAMINE-HYDROLYZING]"/>
    <property type="match status" value="1"/>
</dbReference>
<gene>
    <name evidence="4" type="ORF">ENP88_00910</name>
</gene>
<keyword evidence="1" id="KW-0547">Nucleotide-binding</keyword>
<dbReference type="InterPro" id="IPR014729">
    <property type="entry name" value="Rossmann-like_a/b/a_fold"/>
</dbReference>
<evidence type="ECO:0000259" key="3">
    <source>
        <dbReference type="Pfam" id="PF00733"/>
    </source>
</evidence>
<dbReference type="InterPro" id="IPR001962">
    <property type="entry name" value="Asn_synthase"/>
</dbReference>
<dbReference type="AlphaFoldDB" id="A0A7J2TGK2"/>
<evidence type="ECO:0000313" key="4">
    <source>
        <dbReference type="EMBL" id="HEH34723.1"/>
    </source>
</evidence>
<dbReference type="GO" id="GO:0004066">
    <property type="term" value="F:asparagine synthase (glutamine-hydrolyzing) activity"/>
    <property type="evidence" value="ECO:0007669"/>
    <property type="project" value="InterPro"/>
</dbReference>
<name>A0A7J2TGK2_ARCFL</name>
<organism evidence="4">
    <name type="scientific">Archaeoglobus fulgidus</name>
    <dbReference type="NCBI Taxonomy" id="2234"/>
    <lineage>
        <taxon>Archaea</taxon>
        <taxon>Methanobacteriati</taxon>
        <taxon>Methanobacteriota</taxon>
        <taxon>Archaeoglobi</taxon>
        <taxon>Archaeoglobales</taxon>
        <taxon>Archaeoglobaceae</taxon>
        <taxon>Archaeoglobus</taxon>
    </lineage>
</organism>
<dbReference type="Pfam" id="PF00733">
    <property type="entry name" value="Asn_synthase"/>
    <property type="match status" value="1"/>
</dbReference>
<dbReference type="GO" id="GO:0005829">
    <property type="term" value="C:cytosol"/>
    <property type="evidence" value="ECO:0007669"/>
    <property type="project" value="TreeGrafter"/>
</dbReference>
<keyword evidence="2" id="KW-0067">ATP-binding</keyword>
<accession>A0A7J2TGK2</accession>
<evidence type="ECO:0000256" key="1">
    <source>
        <dbReference type="ARBA" id="ARBA00022741"/>
    </source>
</evidence>
<dbReference type="CDD" id="cd01991">
    <property type="entry name" value="Asn_synthase_B_C"/>
    <property type="match status" value="1"/>
</dbReference>
<proteinExistence type="predicted"/>
<dbReference type="GO" id="GO:0006529">
    <property type="term" value="P:asparagine biosynthetic process"/>
    <property type="evidence" value="ECO:0007669"/>
    <property type="project" value="InterPro"/>
</dbReference>
<dbReference type="EMBL" id="DSLA01000018">
    <property type="protein sequence ID" value="HEH34723.1"/>
    <property type="molecule type" value="Genomic_DNA"/>
</dbReference>
<feature type="domain" description="Asparagine synthetase" evidence="3">
    <location>
        <begin position="149"/>
        <end position="264"/>
    </location>
</feature>
<dbReference type="Gene3D" id="3.40.50.620">
    <property type="entry name" value="HUPs"/>
    <property type="match status" value="1"/>
</dbReference>
<sequence>MISAFFEFENGRIKKIYANSKYPCNQSGNVFFDSKLVPNLSFADEMPKKLECLHAVVAFRPSHIFVSRDVLGGKPIYYSSEGLSSFKSLLEDPKKVLPGEILKIDYSGQLIERKRFSFEEVFKKEQIDLEEAKERILKCLGNEKVKNACIAFSGGIDSSLLASIYDLPLIAVTASKKEEEMIISSAKKISREVEVLKISEDQVLDSLPKIAEIIEENSFLQLSIAIPLYFAFEFAKKLGFSEIILGQGADELFGGYKRYEMANERELEDLLIRDLAEIGEKNLVRDSKLSYKSEIKLVLPYLNWEVIKIAISIPAREKVKKVNGRIVRKFFLREMAKDLLPEEIVWREKKAIQYSTGIAKILRRLFSRTTKAHGF</sequence>
<evidence type="ECO:0000256" key="2">
    <source>
        <dbReference type="ARBA" id="ARBA00022840"/>
    </source>
</evidence>
<dbReference type="GO" id="GO:0005524">
    <property type="term" value="F:ATP binding"/>
    <property type="evidence" value="ECO:0007669"/>
    <property type="project" value="UniProtKB-KW"/>
</dbReference>
<protein>
    <submittedName>
        <fullName evidence="4">Asparagine synthetase B</fullName>
    </submittedName>
</protein>
<dbReference type="InterPro" id="IPR050795">
    <property type="entry name" value="Asn_Synthetase"/>
</dbReference>
<reference evidence="4" key="1">
    <citation type="journal article" date="2020" name="mSystems">
        <title>Genome- and Community-Level Interaction Insights into Carbon Utilization and Element Cycling Functions of Hydrothermarchaeota in Hydrothermal Sediment.</title>
        <authorList>
            <person name="Zhou Z."/>
            <person name="Liu Y."/>
            <person name="Xu W."/>
            <person name="Pan J."/>
            <person name="Luo Z.H."/>
            <person name="Li M."/>
        </authorList>
    </citation>
    <scope>NUCLEOTIDE SEQUENCE [LARGE SCALE GENOMIC DNA]</scope>
    <source>
        <strain evidence="4">SpSt-26</strain>
    </source>
</reference>
<dbReference type="SUPFAM" id="SSF52402">
    <property type="entry name" value="Adenine nucleotide alpha hydrolases-like"/>
    <property type="match status" value="1"/>
</dbReference>
<comment type="caution">
    <text evidence="4">The sequence shown here is derived from an EMBL/GenBank/DDBJ whole genome shotgun (WGS) entry which is preliminary data.</text>
</comment>